<dbReference type="NCBIfam" id="TIGR00231">
    <property type="entry name" value="small_GTP"/>
    <property type="match status" value="1"/>
</dbReference>
<keyword evidence="3" id="KW-0342">GTP-binding</keyword>
<dbReference type="SMART" id="SM00173">
    <property type="entry name" value="RAS"/>
    <property type="match status" value="1"/>
</dbReference>
<dbReference type="InterPro" id="IPR005225">
    <property type="entry name" value="Small_GTP-bd"/>
</dbReference>
<gene>
    <name evidence="6" type="primary">RAB23</name>
    <name evidence="6" type="ORF">TSPGSL018_13956</name>
</gene>
<dbReference type="PRINTS" id="PR00449">
    <property type="entry name" value="RASTRNSFRMNG"/>
</dbReference>
<dbReference type="GO" id="GO:0012505">
    <property type="term" value="C:endomembrane system"/>
    <property type="evidence" value="ECO:0007669"/>
    <property type="project" value="UniProtKB-SubCell"/>
</dbReference>
<dbReference type="InterPro" id="IPR001806">
    <property type="entry name" value="Small_GTPase"/>
</dbReference>
<dbReference type="SMART" id="SM00174">
    <property type="entry name" value="RHO"/>
    <property type="match status" value="1"/>
</dbReference>
<proteinExistence type="inferred from homology"/>
<dbReference type="GO" id="GO:0005525">
    <property type="term" value="F:GTP binding"/>
    <property type="evidence" value="ECO:0007669"/>
    <property type="project" value="UniProtKB-KW"/>
</dbReference>
<dbReference type="PANTHER" id="PTHR47977">
    <property type="entry name" value="RAS-RELATED PROTEIN RAB"/>
    <property type="match status" value="1"/>
</dbReference>
<evidence type="ECO:0000313" key="6">
    <source>
        <dbReference type="EMBL" id="JAC66332.1"/>
    </source>
</evidence>
<dbReference type="AlphaFoldDB" id="A0A061R075"/>
<protein>
    <submittedName>
        <fullName evidence="6">Ras-related protein Rab-23</fullName>
    </submittedName>
</protein>
<comment type="subcellular location">
    <subcellularLocation>
        <location evidence="4">Endomembrane system</location>
        <topology evidence="4">Lipid-anchor</topology>
    </subcellularLocation>
</comment>
<reference evidence="6" key="1">
    <citation type="submission" date="2014-05" db="EMBL/GenBank/DDBJ databases">
        <title>The transcriptome of the halophilic microalga Tetraselmis sp. GSL018 isolated from the Great Salt Lake, Utah.</title>
        <authorList>
            <person name="Jinkerson R.E."/>
            <person name="D'Adamo S."/>
            <person name="Posewitz M.C."/>
        </authorList>
    </citation>
    <scope>NUCLEOTIDE SEQUENCE</scope>
    <source>
        <strain evidence="6">GSL018</strain>
    </source>
</reference>
<dbReference type="InterPro" id="IPR050227">
    <property type="entry name" value="Rab"/>
</dbReference>
<evidence type="ECO:0000256" key="5">
    <source>
        <dbReference type="SAM" id="MobiDB-lite"/>
    </source>
</evidence>
<dbReference type="SMART" id="SM00175">
    <property type="entry name" value="RAB"/>
    <property type="match status" value="1"/>
</dbReference>
<evidence type="ECO:0000256" key="4">
    <source>
        <dbReference type="ARBA" id="ARBA00037868"/>
    </source>
</evidence>
<evidence type="ECO:0000256" key="2">
    <source>
        <dbReference type="ARBA" id="ARBA00022741"/>
    </source>
</evidence>
<dbReference type="Gene3D" id="3.40.50.300">
    <property type="entry name" value="P-loop containing nucleotide triphosphate hydrolases"/>
    <property type="match status" value="1"/>
</dbReference>
<sequence>MQEEDFEREVKVLVVGNGAVGKTSMIKRFCKGVFTDEYKKTIGVDFLEKVIHVDSLGEDVRLMLWDTAGQEEFDAITRSYYRGAGAAVLAFSTVDRDSFDAIPKWKEKVTKEAGDIAMALVQNKVDLIDQAVVTSEEAEAMAKRLGMKFYRSCVKENLNVSEVFMYLTQLYDKKLREGQLKAQAAAVSIGSFQPAGKSKADGPSAGKAGEKRPQSVNLKENVITRTGGTKSVWSKCSVG</sequence>
<dbReference type="FunFam" id="3.40.50.300:FF:002136">
    <property type="entry name" value="Small rab-related GTPase"/>
    <property type="match status" value="1"/>
</dbReference>
<organism evidence="6">
    <name type="scientific">Tetraselmis sp. GSL018</name>
    <dbReference type="NCBI Taxonomy" id="582737"/>
    <lineage>
        <taxon>Eukaryota</taxon>
        <taxon>Viridiplantae</taxon>
        <taxon>Chlorophyta</taxon>
        <taxon>core chlorophytes</taxon>
        <taxon>Chlorodendrophyceae</taxon>
        <taxon>Chlorodendrales</taxon>
        <taxon>Chlorodendraceae</taxon>
        <taxon>Tetraselmis</taxon>
    </lineage>
</organism>
<dbReference type="PROSITE" id="PS51419">
    <property type="entry name" value="RAB"/>
    <property type="match status" value="1"/>
</dbReference>
<evidence type="ECO:0000256" key="1">
    <source>
        <dbReference type="ARBA" id="ARBA00006270"/>
    </source>
</evidence>
<dbReference type="PROSITE" id="PS51421">
    <property type="entry name" value="RAS"/>
    <property type="match status" value="1"/>
</dbReference>
<dbReference type="GO" id="GO:0003924">
    <property type="term" value="F:GTPase activity"/>
    <property type="evidence" value="ECO:0007669"/>
    <property type="project" value="InterPro"/>
</dbReference>
<dbReference type="PROSITE" id="PS51420">
    <property type="entry name" value="RHO"/>
    <property type="match status" value="1"/>
</dbReference>
<dbReference type="SMART" id="SM00176">
    <property type="entry name" value="RAN"/>
    <property type="match status" value="1"/>
</dbReference>
<dbReference type="EMBL" id="GBEZ01020332">
    <property type="protein sequence ID" value="JAC66332.1"/>
    <property type="molecule type" value="Transcribed_RNA"/>
</dbReference>
<feature type="region of interest" description="Disordered" evidence="5">
    <location>
        <begin position="194"/>
        <end position="221"/>
    </location>
</feature>
<accession>A0A061R075</accession>
<dbReference type="InterPro" id="IPR027417">
    <property type="entry name" value="P-loop_NTPase"/>
</dbReference>
<name>A0A061R075_9CHLO</name>
<keyword evidence="2" id="KW-0547">Nucleotide-binding</keyword>
<dbReference type="SUPFAM" id="SSF52540">
    <property type="entry name" value="P-loop containing nucleoside triphosphate hydrolases"/>
    <property type="match status" value="1"/>
</dbReference>
<dbReference type="Pfam" id="PF00071">
    <property type="entry name" value="Ras"/>
    <property type="match status" value="1"/>
</dbReference>
<comment type="similarity">
    <text evidence="1">Belongs to the small GTPase superfamily. Rab family.</text>
</comment>
<evidence type="ECO:0000256" key="3">
    <source>
        <dbReference type="ARBA" id="ARBA00023134"/>
    </source>
</evidence>